<dbReference type="GO" id="GO:0004674">
    <property type="term" value="F:protein serine/threonine kinase activity"/>
    <property type="evidence" value="ECO:0007669"/>
    <property type="project" value="TreeGrafter"/>
</dbReference>
<protein>
    <submittedName>
        <fullName evidence="6">Kinase-like domain-containing protein</fullName>
    </submittedName>
</protein>
<dbReference type="SUPFAM" id="SSF56112">
    <property type="entry name" value="Protein kinase-like (PK-like)"/>
    <property type="match status" value="1"/>
</dbReference>
<sequence length="254" mass="28701">MVLEYCSRGNLARYIDENFHNMTWSTCLDHLLDLAHGLNTIHSEGLMHRDFHSGNLLIDVSYAAIGDLGLCHPADQSNSNDVYGVMPYVAPEVLRGKEFTQAADIYSFGIIMWELSSGYRPFAEIPHNLQLALRICDGVRPAIVDGTPKCYKELMQKCWHNNPDERPSSANIVKVIGEWLNDIENDDSMWHKAEKDRKNYEVKALSSHPQAVYKSKLLPSMTSKESYILVTSEKSNNFSLSKMSNNSCDELIIG</sequence>
<dbReference type="AlphaFoldDB" id="A0A397S219"/>
<dbReference type="InterPro" id="IPR000719">
    <property type="entry name" value="Prot_kinase_dom"/>
</dbReference>
<evidence type="ECO:0000259" key="5">
    <source>
        <dbReference type="PROSITE" id="PS50011"/>
    </source>
</evidence>
<evidence type="ECO:0000256" key="3">
    <source>
        <dbReference type="ARBA" id="ARBA00022777"/>
    </source>
</evidence>
<dbReference type="STRING" id="658196.A0A397S219"/>
<dbReference type="OrthoDB" id="2307022at2759"/>
<keyword evidence="7" id="KW-1185">Reference proteome</keyword>
<comment type="caution">
    <text evidence="6">The sequence shown here is derived from an EMBL/GenBank/DDBJ whole genome shotgun (WGS) entry which is preliminary data.</text>
</comment>
<dbReference type="InterPro" id="IPR001245">
    <property type="entry name" value="Ser-Thr/Tyr_kinase_cat_dom"/>
</dbReference>
<dbReference type="PANTHER" id="PTHR44329:SF288">
    <property type="entry name" value="MITOGEN-ACTIVATED PROTEIN KINASE KINASE KINASE 20"/>
    <property type="match status" value="1"/>
</dbReference>
<dbReference type="Proteomes" id="UP000265703">
    <property type="component" value="Unassembled WGS sequence"/>
</dbReference>
<proteinExistence type="predicted"/>
<feature type="domain" description="Protein kinase" evidence="5">
    <location>
        <begin position="1"/>
        <end position="180"/>
    </location>
</feature>
<dbReference type="PRINTS" id="PR00109">
    <property type="entry name" value="TYRKINASE"/>
</dbReference>
<dbReference type="GO" id="GO:0005524">
    <property type="term" value="F:ATP binding"/>
    <property type="evidence" value="ECO:0007669"/>
    <property type="project" value="UniProtKB-KW"/>
</dbReference>
<gene>
    <name evidence="6" type="ORF">C1645_701585</name>
</gene>
<keyword evidence="1" id="KW-0808">Transferase</keyword>
<accession>A0A397S219</accession>
<evidence type="ECO:0000256" key="4">
    <source>
        <dbReference type="ARBA" id="ARBA00022840"/>
    </source>
</evidence>
<dbReference type="Pfam" id="PF07714">
    <property type="entry name" value="PK_Tyr_Ser-Thr"/>
    <property type="match status" value="1"/>
</dbReference>
<dbReference type="PANTHER" id="PTHR44329">
    <property type="entry name" value="SERINE/THREONINE-PROTEIN KINASE TNNI3K-RELATED"/>
    <property type="match status" value="1"/>
</dbReference>
<dbReference type="PROSITE" id="PS50011">
    <property type="entry name" value="PROTEIN_KINASE_DOM"/>
    <property type="match status" value="1"/>
</dbReference>
<reference evidence="6 7" key="1">
    <citation type="submission" date="2018-06" db="EMBL/GenBank/DDBJ databases">
        <title>Comparative genomics reveals the genomic features of Rhizophagus irregularis, R. cerebriforme, R. diaphanum and Gigaspora rosea, and their symbiotic lifestyle signature.</title>
        <authorList>
            <person name="Morin E."/>
            <person name="San Clemente H."/>
            <person name="Chen E.C.H."/>
            <person name="De La Providencia I."/>
            <person name="Hainaut M."/>
            <person name="Kuo A."/>
            <person name="Kohler A."/>
            <person name="Murat C."/>
            <person name="Tang N."/>
            <person name="Roy S."/>
            <person name="Loubradou J."/>
            <person name="Henrissat B."/>
            <person name="Grigoriev I.V."/>
            <person name="Corradi N."/>
            <person name="Roux C."/>
            <person name="Martin F.M."/>
        </authorList>
    </citation>
    <scope>NUCLEOTIDE SEQUENCE [LARGE SCALE GENOMIC DNA]</scope>
    <source>
        <strain evidence="6 7">DAOM 227022</strain>
    </source>
</reference>
<keyword evidence="4" id="KW-0067">ATP-binding</keyword>
<dbReference type="EMBL" id="QKYT01000963">
    <property type="protein sequence ID" value="RIA80463.1"/>
    <property type="molecule type" value="Genomic_DNA"/>
</dbReference>
<dbReference type="InterPro" id="IPR011009">
    <property type="entry name" value="Kinase-like_dom_sf"/>
</dbReference>
<dbReference type="InterPro" id="IPR051681">
    <property type="entry name" value="Ser/Thr_Kinases-Pseudokinases"/>
</dbReference>
<dbReference type="Gene3D" id="1.10.510.10">
    <property type="entry name" value="Transferase(Phosphotransferase) domain 1"/>
    <property type="match status" value="1"/>
</dbReference>
<evidence type="ECO:0000256" key="2">
    <source>
        <dbReference type="ARBA" id="ARBA00022741"/>
    </source>
</evidence>
<evidence type="ECO:0000313" key="7">
    <source>
        <dbReference type="Proteomes" id="UP000265703"/>
    </source>
</evidence>
<organism evidence="6 7">
    <name type="scientific">Glomus cerebriforme</name>
    <dbReference type="NCBI Taxonomy" id="658196"/>
    <lineage>
        <taxon>Eukaryota</taxon>
        <taxon>Fungi</taxon>
        <taxon>Fungi incertae sedis</taxon>
        <taxon>Mucoromycota</taxon>
        <taxon>Glomeromycotina</taxon>
        <taxon>Glomeromycetes</taxon>
        <taxon>Glomerales</taxon>
        <taxon>Glomeraceae</taxon>
        <taxon>Glomus</taxon>
    </lineage>
</organism>
<evidence type="ECO:0000256" key="1">
    <source>
        <dbReference type="ARBA" id="ARBA00022679"/>
    </source>
</evidence>
<keyword evidence="2" id="KW-0547">Nucleotide-binding</keyword>
<evidence type="ECO:0000313" key="6">
    <source>
        <dbReference type="EMBL" id="RIA80463.1"/>
    </source>
</evidence>
<keyword evidence="3 6" id="KW-0418">Kinase</keyword>
<name>A0A397S219_9GLOM</name>